<keyword evidence="1" id="KW-1133">Transmembrane helix</keyword>
<comment type="caution">
    <text evidence="2">The sequence shown here is derived from an EMBL/GenBank/DDBJ whole genome shotgun (WGS) entry which is preliminary data.</text>
</comment>
<evidence type="ECO:0000313" key="3">
    <source>
        <dbReference type="Proteomes" id="UP001237207"/>
    </source>
</evidence>
<dbReference type="AlphaFoldDB" id="A0AAJ1WIK8"/>
<dbReference type="EMBL" id="JAUSUC010000008">
    <property type="protein sequence ID" value="MDQ0214533.1"/>
    <property type="molecule type" value="Genomic_DNA"/>
</dbReference>
<keyword evidence="1" id="KW-0472">Membrane</keyword>
<gene>
    <name evidence="2" type="ORF">J2S13_000929</name>
</gene>
<proteinExistence type="predicted"/>
<organism evidence="2 3">
    <name type="scientific">Oikeobacillus pervagus</name>
    <dbReference type="NCBI Taxonomy" id="1325931"/>
    <lineage>
        <taxon>Bacteria</taxon>
        <taxon>Bacillati</taxon>
        <taxon>Bacillota</taxon>
        <taxon>Bacilli</taxon>
        <taxon>Bacillales</taxon>
        <taxon>Bacillaceae</taxon>
        <taxon>Oikeobacillus</taxon>
    </lineage>
</organism>
<evidence type="ECO:0000313" key="2">
    <source>
        <dbReference type="EMBL" id="MDQ0214533.1"/>
    </source>
</evidence>
<name>A0AAJ1WIK8_9BACI</name>
<keyword evidence="3" id="KW-1185">Reference proteome</keyword>
<reference evidence="2" key="1">
    <citation type="submission" date="2023-07" db="EMBL/GenBank/DDBJ databases">
        <title>Genomic Encyclopedia of Type Strains, Phase IV (KMG-IV): sequencing the most valuable type-strain genomes for metagenomic binning, comparative biology and taxonomic classification.</title>
        <authorList>
            <person name="Goeker M."/>
        </authorList>
    </citation>
    <scope>NUCLEOTIDE SEQUENCE</scope>
    <source>
        <strain evidence="2">DSM 23947</strain>
    </source>
</reference>
<dbReference type="RefSeq" id="WP_307256522.1">
    <property type="nucleotide sequence ID" value="NZ_JAUSUC010000008.1"/>
</dbReference>
<sequence length="703" mass="79203">MKKWIMTENGNTLILVLLISVIFMTIGMAIVAATIGGSKRTSIREAEVNTTYEAVKVLDQITADLSRHLRVEDYEIENLRTATVSNKIREILDSIKNEYLSENGIERIEYKDVTTNYKEVKPSETLTRVFEISVTTKTEEGKGKIDRTAKKRLIISPLPSFLKYAVGSEKGILSLNGSPNIAGNVFANNLHIQEEAKYFLPNDAEDDPSTIKTPYPSVIGDLYANDFKADKIYHVLKADHFYKQRIPYLKNDSQYQEVHFDEAFEEEKKKIEGKVNLFTMEDFPTIEYPEHEEFLTDKIVDGKYWTYDEKGKAIVHSLHGSHIKQTGDLTITNTNSPSHFKNVEIGGDLTIVANQNMSVDNLIVDGKVEIINNHGQFTVQGKVKAKSIKVINTEEGSLSMEAIFSEDEIRIENKKTMKINGSIASKGKVFIKNIGMMNIQSLSNLYSGEKLEFNNKGNLTIETDLVSSGTIILENSQSLNFSGDMYSTGEMKLISHNNDDTQIAGTLLSVEDLTIRGDSDDEGDGGDRKENDSIEFDAVIYTQGKATVSNLNIKGLPRGQIKKQLILLSRDKLLITRVNEFNNFHHPKETKDAQDYIPHENEAITPLKAFFYTESNAELYGVGSLFFINGGLFAKKDLEINVIRGEIYKIDEASPTPNSTEIDQEDHYSRFIVDYNKSILLQNFDSLPKVDYLTIYSDVLTIE</sequence>
<protein>
    <submittedName>
        <fullName evidence="2">Uncharacterized protein</fullName>
    </submittedName>
</protein>
<keyword evidence="1" id="KW-0812">Transmembrane</keyword>
<accession>A0AAJ1WIK8</accession>
<feature type="transmembrane region" description="Helical" evidence="1">
    <location>
        <begin position="12"/>
        <end position="35"/>
    </location>
</feature>
<dbReference type="Proteomes" id="UP001237207">
    <property type="component" value="Unassembled WGS sequence"/>
</dbReference>
<evidence type="ECO:0000256" key="1">
    <source>
        <dbReference type="SAM" id="Phobius"/>
    </source>
</evidence>